<dbReference type="RefSeq" id="WP_237822456.1">
    <property type="nucleotide sequence ID" value="NZ_JAKLTQ010000012.1"/>
</dbReference>
<keyword evidence="1" id="KW-0472">Membrane</keyword>
<name>A0ABS9L9D8_9MICC</name>
<protein>
    <submittedName>
        <fullName evidence="2">DUF4175 domain-containing protein</fullName>
    </submittedName>
</protein>
<evidence type="ECO:0000313" key="2">
    <source>
        <dbReference type="EMBL" id="MCG2623297.1"/>
    </source>
</evidence>
<evidence type="ECO:0000256" key="1">
    <source>
        <dbReference type="SAM" id="Phobius"/>
    </source>
</evidence>
<reference evidence="2" key="1">
    <citation type="submission" date="2022-01" db="EMBL/GenBank/DDBJ databases">
        <authorList>
            <person name="Jo J.-H."/>
            <person name="Im W.-T."/>
        </authorList>
    </citation>
    <scope>NUCLEOTIDE SEQUENCE</scope>
    <source>
        <strain evidence="2">I2-34</strain>
    </source>
</reference>
<dbReference type="EMBL" id="JAKLTQ010000012">
    <property type="protein sequence ID" value="MCG2623297.1"/>
    <property type="molecule type" value="Genomic_DNA"/>
</dbReference>
<keyword evidence="3" id="KW-1185">Reference proteome</keyword>
<accession>A0ABS9L9D8</accession>
<sequence>MRNALPIASSATAPALFLAAAWAGWLDAQPAWLLAQAATLFRLAMLGAAVARWRGERSPLRVVVSGIALAVVVALVSVLKFVLTH</sequence>
<keyword evidence="1" id="KW-0812">Transmembrane</keyword>
<dbReference type="Proteomes" id="UP001165368">
    <property type="component" value="Unassembled WGS sequence"/>
</dbReference>
<keyword evidence="1" id="KW-1133">Transmembrane helix</keyword>
<gene>
    <name evidence="2" type="ORF">LVY72_15465</name>
</gene>
<evidence type="ECO:0000313" key="3">
    <source>
        <dbReference type="Proteomes" id="UP001165368"/>
    </source>
</evidence>
<feature type="transmembrane region" description="Helical" evidence="1">
    <location>
        <begin position="63"/>
        <end position="83"/>
    </location>
</feature>
<comment type="caution">
    <text evidence="2">The sequence shown here is derived from an EMBL/GenBank/DDBJ whole genome shotgun (WGS) entry which is preliminary data.</text>
</comment>
<organism evidence="2 3">
    <name type="scientific">Arthrobacter hankyongi</name>
    <dbReference type="NCBI Taxonomy" id="2904801"/>
    <lineage>
        <taxon>Bacteria</taxon>
        <taxon>Bacillati</taxon>
        <taxon>Actinomycetota</taxon>
        <taxon>Actinomycetes</taxon>
        <taxon>Micrococcales</taxon>
        <taxon>Micrococcaceae</taxon>
        <taxon>Arthrobacter</taxon>
    </lineage>
</organism>
<proteinExistence type="predicted"/>
<feature type="transmembrane region" description="Helical" evidence="1">
    <location>
        <begin position="33"/>
        <end position="51"/>
    </location>
</feature>